<evidence type="ECO:0000313" key="8">
    <source>
        <dbReference type="EMBL" id="MBO1518326.1"/>
    </source>
</evidence>
<evidence type="ECO:0000256" key="4">
    <source>
        <dbReference type="ARBA" id="ARBA00022679"/>
    </source>
</evidence>
<organism evidence="8 9">
    <name type="scientific">Oceanisphaera pacifica</name>
    <dbReference type="NCBI Taxonomy" id="2818389"/>
    <lineage>
        <taxon>Bacteria</taxon>
        <taxon>Pseudomonadati</taxon>
        <taxon>Pseudomonadota</taxon>
        <taxon>Gammaproteobacteria</taxon>
        <taxon>Aeromonadales</taxon>
        <taxon>Aeromonadaceae</taxon>
        <taxon>Oceanisphaera</taxon>
    </lineage>
</organism>
<dbReference type="RefSeq" id="WP_208004138.1">
    <property type="nucleotide sequence ID" value="NZ_JAGDFX010000002.1"/>
</dbReference>
<gene>
    <name evidence="8" type="ORF">J3U76_01545</name>
</gene>
<evidence type="ECO:0000256" key="6">
    <source>
        <dbReference type="ARBA" id="ARBA00023012"/>
    </source>
</evidence>
<keyword evidence="4" id="KW-0808">Transferase</keyword>
<dbReference type="Pfam" id="PF02518">
    <property type="entry name" value="HATPase_c"/>
    <property type="match status" value="1"/>
</dbReference>
<dbReference type="EMBL" id="JAGDFX010000002">
    <property type="protein sequence ID" value="MBO1518326.1"/>
    <property type="molecule type" value="Genomic_DNA"/>
</dbReference>
<comment type="catalytic activity">
    <reaction evidence="1">
        <text>ATP + protein L-histidine = ADP + protein N-phospho-L-histidine.</text>
        <dbReference type="EC" id="2.7.13.3"/>
    </reaction>
</comment>
<feature type="domain" description="Histidine kinase/HSP90-like ATPase" evidence="7">
    <location>
        <begin position="5"/>
        <end position="63"/>
    </location>
</feature>
<evidence type="ECO:0000256" key="1">
    <source>
        <dbReference type="ARBA" id="ARBA00000085"/>
    </source>
</evidence>
<protein>
    <recommendedName>
        <fullName evidence="2">histidine kinase</fullName>
        <ecNumber evidence="2">2.7.13.3</ecNumber>
    </recommendedName>
</protein>
<dbReference type="EC" id="2.7.13.3" evidence="2"/>
<dbReference type="Gene3D" id="3.30.565.10">
    <property type="entry name" value="Histidine kinase-like ATPase, C-terminal domain"/>
    <property type="match status" value="1"/>
</dbReference>
<evidence type="ECO:0000256" key="5">
    <source>
        <dbReference type="ARBA" id="ARBA00022777"/>
    </source>
</evidence>
<dbReference type="PANTHER" id="PTHR45453">
    <property type="entry name" value="PHOSPHATE REGULON SENSOR PROTEIN PHOR"/>
    <property type="match status" value="1"/>
</dbReference>
<accession>A0ABS3NDG2</accession>
<comment type="caution">
    <text evidence="8">The sequence shown here is derived from an EMBL/GenBank/DDBJ whole genome shotgun (WGS) entry which is preliminary data.</text>
</comment>
<evidence type="ECO:0000256" key="2">
    <source>
        <dbReference type="ARBA" id="ARBA00012438"/>
    </source>
</evidence>
<evidence type="ECO:0000313" key="9">
    <source>
        <dbReference type="Proteomes" id="UP000664882"/>
    </source>
</evidence>
<name>A0ABS3NDG2_9GAMM</name>
<dbReference type="InterPro" id="IPR003594">
    <property type="entry name" value="HATPase_dom"/>
</dbReference>
<dbReference type="Proteomes" id="UP000664882">
    <property type="component" value="Unassembled WGS sequence"/>
</dbReference>
<dbReference type="PANTHER" id="PTHR45453:SF1">
    <property type="entry name" value="PHOSPHATE REGULON SENSOR PROTEIN PHOR"/>
    <property type="match status" value="1"/>
</dbReference>
<dbReference type="InterPro" id="IPR036890">
    <property type="entry name" value="HATPase_C_sf"/>
</dbReference>
<keyword evidence="9" id="KW-1185">Reference proteome</keyword>
<dbReference type="InterPro" id="IPR004358">
    <property type="entry name" value="Sig_transdc_His_kin-like_C"/>
</dbReference>
<keyword evidence="5" id="KW-0418">Kinase</keyword>
<keyword evidence="3" id="KW-0597">Phosphoprotein</keyword>
<sequence length="65" mass="7351">MAASQPPYLFDRFYRCESSRANPEQTAGLGLSIVRSTMQLHQGSVWVESDAVSTRFMLTFPQPQQ</sequence>
<evidence type="ECO:0000259" key="7">
    <source>
        <dbReference type="Pfam" id="PF02518"/>
    </source>
</evidence>
<dbReference type="PRINTS" id="PR00344">
    <property type="entry name" value="BCTRLSENSOR"/>
</dbReference>
<reference evidence="8 9" key="1">
    <citation type="submission" date="2021-03" db="EMBL/GenBank/DDBJ databases">
        <title>Oceanisphaera sp. nov., isolated from the intestine.</title>
        <authorList>
            <person name="Zhao L.-H."/>
            <person name="Shi L.-F."/>
        </authorList>
    </citation>
    <scope>NUCLEOTIDE SEQUENCE [LARGE SCALE GENOMIC DNA]</scope>
    <source>
        <strain evidence="8 9">DM8</strain>
    </source>
</reference>
<evidence type="ECO:0000256" key="3">
    <source>
        <dbReference type="ARBA" id="ARBA00022553"/>
    </source>
</evidence>
<dbReference type="SUPFAM" id="SSF55874">
    <property type="entry name" value="ATPase domain of HSP90 chaperone/DNA topoisomerase II/histidine kinase"/>
    <property type="match status" value="1"/>
</dbReference>
<keyword evidence="6" id="KW-0902">Two-component regulatory system</keyword>
<dbReference type="InterPro" id="IPR050351">
    <property type="entry name" value="BphY/WalK/GraS-like"/>
</dbReference>
<proteinExistence type="predicted"/>